<feature type="binding site" evidence="6">
    <location>
        <position position="91"/>
    </location>
    <ligand>
        <name>substrate</name>
    </ligand>
</feature>
<feature type="binding site" evidence="6">
    <location>
        <position position="57"/>
    </location>
    <ligand>
        <name>Zn(2+)</name>
        <dbReference type="ChEBI" id="CHEBI:29105"/>
        <label>1</label>
    </ligand>
</feature>
<dbReference type="PANTHER" id="PTHR43668">
    <property type="entry name" value="ALLANTOINASE"/>
    <property type="match status" value="1"/>
</dbReference>
<dbReference type="CDD" id="cd01317">
    <property type="entry name" value="DHOase_IIa"/>
    <property type="match status" value="1"/>
</dbReference>
<dbReference type="RefSeq" id="WP_092152713.1">
    <property type="nucleotide sequence ID" value="NZ_FNBX01000002.1"/>
</dbReference>
<evidence type="ECO:0000313" key="9">
    <source>
        <dbReference type="Proteomes" id="UP000199355"/>
    </source>
</evidence>
<proteinExistence type="inferred from homology"/>
<keyword evidence="3 6" id="KW-0479">Metal-binding</keyword>
<feature type="binding site" evidence="6">
    <location>
        <position position="151"/>
    </location>
    <ligand>
        <name>Zn(2+)</name>
        <dbReference type="ChEBI" id="CHEBI:29105"/>
        <label>1</label>
    </ligand>
</feature>
<feature type="binding site" evidence="6">
    <location>
        <position position="308"/>
    </location>
    <ligand>
        <name>substrate</name>
    </ligand>
</feature>
<comment type="cofactor">
    <cofactor evidence="6">
        <name>Zn(2+)</name>
        <dbReference type="ChEBI" id="CHEBI:29105"/>
    </cofactor>
    <text evidence="6">Binds 2 Zn(2+) ions per subunit.</text>
</comment>
<dbReference type="GO" id="GO:0008270">
    <property type="term" value="F:zinc ion binding"/>
    <property type="evidence" value="ECO:0007669"/>
    <property type="project" value="UniProtKB-UniRule"/>
</dbReference>
<sequence length="420" mass="45477">MKLCIQNARHLEAPVDLLTADGKILTMTPAGHCPPPEDCEIFDAHGLTLMPSMTDAHTHLREPGYEYKEDIASGLEAAARGGFGTVMCMANTRPVNDTASVTAHMLERARQSHPHGPRLCPVAAASVGLKGEELTPLAELKAAGCVAVSNDGRPLESAEIVRRIMEYAADLDLILIDHCEDPHLARGWRMHEGATSGLLGVKGQPAAGEAVQAARDIMLAEYLGVPVHIAHVSAALTVDVIAWGKARGVPVTAETCPHYLLLDETALEGYNTLAKVSPPLRTAEDRAALRRAVKDGLIDILATDHAPHAAHEKEGTLDEALCGFTGLDLALSLTWELVREGALTEADLQRLWCRRPAEIFHLPWNGFAPGDPADFFLLDPAAVWIPGRETMYSKSLNTPFLGRELHGRVVHHWLGGRRLF</sequence>
<dbReference type="InterPro" id="IPR032466">
    <property type="entry name" value="Metal_Hydrolase"/>
</dbReference>
<dbReference type="GO" id="GO:0004151">
    <property type="term" value="F:dihydroorotase activity"/>
    <property type="evidence" value="ECO:0007669"/>
    <property type="project" value="UniProtKB-UniRule"/>
</dbReference>
<comment type="function">
    <text evidence="1 6">Catalyzes the reversible cyclization of carbamoyl aspartate to dihydroorotate.</text>
</comment>
<evidence type="ECO:0000256" key="5">
    <source>
        <dbReference type="ARBA" id="ARBA00022975"/>
    </source>
</evidence>
<feature type="binding site" evidence="6">
    <location>
        <position position="304"/>
    </location>
    <ligand>
        <name>Zn(2+)</name>
        <dbReference type="ChEBI" id="CHEBI:29105"/>
        <label>1</label>
    </ligand>
</feature>
<dbReference type="STRING" id="571438.SAMN05192586_102173"/>
<dbReference type="OrthoDB" id="9803027at2"/>
<dbReference type="GO" id="GO:0004038">
    <property type="term" value="F:allantoinase activity"/>
    <property type="evidence" value="ECO:0007669"/>
    <property type="project" value="TreeGrafter"/>
</dbReference>
<evidence type="ECO:0000256" key="6">
    <source>
        <dbReference type="HAMAP-Rule" id="MF_00220"/>
    </source>
</evidence>
<evidence type="ECO:0000313" key="8">
    <source>
        <dbReference type="EMBL" id="SDF19347.1"/>
    </source>
</evidence>
<comment type="similarity">
    <text evidence="2 6">Belongs to the metallo-dependent hydrolases superfamily. DHOase family. Class I DHOase subfamily.</text>
</comment>
<dbReference type="PROSITE" id="PS00483">
    <property type="entry name" value="DIHYDROOROTASE_2"/>
    <property type="match status" value="1"/>
</dbReference>
<dbReference type="PANTHER" id="PTHR43668:SF2">
    <property type="entry name" value="ALLANTOINASE"/>
    <property type="match status" value="1"/>
</dbReference>
<protein>
    <recommendedName>
        <fullName evidence="6">Dihydroorotase</fullName>
        <shortName evidence="6">DHOase</shortName>
        <ecNumber evidence="6">3.5.2.3</ecNumber>
    </recommendedName>
</protein>
<dbReference type="InterPro" id="IPR050138">
    <property type="entry name" value="DHOase/Allantoinase_Hydrolase"/>
</dbReference>
<dbReference type="SUPFAM" id="SSF51338">
    <property type="entry name" value="Composite domain of metallo-dependent hydrolases"/>
    <property type="match status" value="1"/>
</dbReference>
<dbReference type="AlphaFoldDB" id="A0A1G7J2Z0"/>
<dbReference type="UniPathway" id="UPA00070">
    <property type="reaction ID" value="UER00117"/>
</dbReference>
<dbReference type="Pfam" id="PF12890">
    <property type="entry name" value="DHOase"/>
    <property type="match status" value="1"/>
</dbReference>
<dbReference type="Gene3D" id="3.20.20.140">
    <property type="entry name" value="Metal-dependent hydrolases"/>
    <property type="match status" value="1"/>
</dbReference>
<comment type="pathway">
    <text evidence="6">Pyrimidine metabolism; UMP biosynthesis via de novo pathway; (S)-dihydroorotate from bicarbonate: step 3/3.</text>
</comment>
<dbReference type="InterPro" id="IPR004722">
    <property type="entry name" value="DHOase"/>
</dbReference>
<feature type="domain" description="Dihydroorotase catalytic" evidence="7">
    <location>
        <begin position="49"/>
        <end position="234"/>
    </location>
</feature>
<feature type="binding site" evidence="6">
    <location>
        <begin position="59"/>
        <end position="61"/>
    </location>
    <ligand>
        <name>substrate</name>
    </ligand>
</feature>
<gene>
    <name evidence="6" type="primary">pyrC</name>
    <name evidence="8" type="ORF">SAMN05192586_102173</name>
</gene>
<dbReference type="GO" id="GO:0044205">
    <property type="term" value="P:'de novo' UMP biosynthetic process"/>
    <property type="evidence" value="ECO:0007669"/>
    <property type="project" value="UniProtKB-UniRule"/>
</dbReference>
<reference evidence="9" key="1">
    <citation type="submission" date="2016-10" db="EMBL/GenBank/DDBJ databases">
        <authorList>
            <person name="Varghese N."/>
            <person name="Submissions S."/>
        </authorList>
    </citation>
    <scope>NUCLEOTIDE SEQUENCE [LARGE SCALE GENOMIC DNA]</scope>
    <source>
        <strain evidence="9">KHC7</strain>
    </source>
</reference>
<dbReference type="Proteomes" id="UP000199355">
    <property type="component" value="Unassembled WGS sequence"/>
</dbReference>
<dbReference type="InterPro" id="IPR011059">
    <property type="entry name" value="Metal-dep_hydrolase_composite"/>
</dbReference>
<dbReference type="GO" id="GO:0006145">
    <property type="term" value="P:purine nucleobase catabolic process"/>
    <property type="evidence" value="ECO:0007669"/>
    <property type="project" value="TreeGrafter"/>
</dbReference>
<dbReference type="InterPro" id="IPR002195">
    <property type="entry name" value="Dihydroorotase_CS"/>
</dbReference>
<evidence type="ECO:0000256" key="4">
    <source>
        <dbReference type="ARBA" id="ARBA00022801"/>
    </source>
</evidence>
<dbReference type="EC" id="3.5.2.3" evidence="6"/>
<evidence type="ECO:0000256" key="3">
    <source>
        <dbReference type="ARBA" id="ARBA00022723"/>
    </source>
</evidence>
<feature type="binding site" evidence="6">
    <location>
        <position position="231"/>
    </location>
    <ligand>
        <name>Zn(2+)</name>
        <dbReference type="ChEBI" id="CHEBI:29105"/>
        <label>2</label>
    </ligand>
</feature>
<feature type="binding site" evidence="6">
    <location>
        <position position="151"/>
    </location>
    <ligand>
        <name>Zn(2+)</name>
        <dbReference type="ChEBI" id="CHEBI:29105"/>
        <label>2</label>
    </ligand>
</feature>
<keyword evidence="5 6" id="KW-0665">Pyrimidine biosynthesis</keyword>
<dbReference type="Gene3D" id="2.30.40.10">
    <property type="entry name" value="Urease, subunit C, domain 1"/>
    <property type="match status" value="1"/>
</dbReference>
<keyword evidence="4 6" id="KW-0378">Hydrolase</keyword>
<dbReference type="EMBL" id="FNBX01000002">
    <property type="protein sequence ID" value="SDF19347.1"/>
    <property type="molecule type" value="Genomic_DNA"/>
</dbReference>
<dbReference type="SUPFAM" id="SSF51556">
    <property type="entry name" value="Metallo-dependent hydrolases"/>
    <property type="match status" value="1"/>
</dbReference>
<evidence type="ECO:0000259" key="7">
    <source>
        <dbReference type="Pfam" id="PF12890"/>
    </source>
</evidence>
<dbReference type="HAMAP" id="MF_00220_B">
    <property type="entry name" value="PyrC_classI_B"/>
    <property type="match status" value="1"/>
</dbReference>
<organism evidence="8 9">
    <name type="scientific">Desulfovibrio legallii</name>
    <dbReference type="NCBI Taxonomy" id="571438"/>
    <lineage>
        <taxon>Bacteria</taxon>
        <taxon>Pseudomonadati</taxon>
        <taxon>Thermodesulfobacteriota</taxon>
        <taxon>Desulfovibrionia</taxon>
        <taxon>Desulfovibrionales</taxon>
        <taxon>Desulfovibrionaceae</taxon>
        <taxon>Desulfovibrio</taxon>
    </lineage>
</organism>
<evidence type="ECO:0000256" key="2">
    <source>
        <dbReference type="ARBA" id="ARBA00010286"/>
    </source>
</evidence>
<comment type="caution">
    <text evidence="6">Lacks conserved residue(s) required for the propagation of feature annotation.</text>
</comment>
<dbReference type="InterPro" id="IPR024403">
    <property type="entry name" value="DHOase_cat"/>
</dbReference>
<keyword evidence="9" id="KW-1185">Reference proteome</keyword>
<accession>A0A1G7J2Z0</accession>
<dbReference type="GO" id="GO:0005737">
    <property type="term" value="C:cytoplasm"/>
    <property type="evidence" value="ECO:0007669"/>
    <property type="project" value="TreeGrafter"/>
</dbReference>
<feature type="active site" evidence="6">
    <location>
        <position position="304"/>
    </location>
</feature>
<evidence type="ECO:0000256" key="1">
    <source>
        <dbReference type="ARBA" id="ARBA00002368"/>
    </source>
</evidence>
<feature type="binding site" evidence="6">
    <location>
        <position position="59"/>
    </location>
    <ligand>
        <name>Zn(2+)</name>
        <dbReference type="ChEBI" id="CHEBI:29105"/>
        <label>1</label>
    </ligand>
</feature>
<dbReference type="NCBIfam" id="TIGR00857">
    <property type="entry name" value="pyrC_multi"/>
    <property type="match status" value="1"/>
</dbReference>
<feature type="binding site" evidence="6">
    <location>
        <position position="178"/>
    </location>
    <ligand>
        <name>Zn(2+)</name>
        <dbReference type="ChEBI" id="CHEBI:29105"/>
        <label>2</label>
    </ligand>
</feature>
<comment type="catalytic activity">
    <reaction evidence="6">
        <text>(S)-dihydroorotate + H2O = N-carbamoyl-L-aspartate + H(+)</text>
        <dbReference type="Rhea" id="RHEA:24296"/>
        <dbReference type="ChEBI" id="CHEBI:15377"/>
        <dbReference type="ChEBI" id="CHEBI:15378"/>
        <dbReference type="ChEBI" id="CHEBI:30864"/>
        <dbReference type="ChEBI" id="CHEBI:32814"/>
        <dbReference type="EC" id="3.5.2.3"/>
    </reaction>
</comment>
<name>A0A1G7J2Z0_9BACT</name>
<keyword evidence="6" id="KW-0862">Zinc</keyword>